<dbReference type="InterPro" id="IPR007443">
    <property type="entry name" value="LpoA"/>
</dbReference>
<protein>
    <submittedName>
        <fullName evidence="2">Penicillin-binding protein activator</fullName>
    </submittedName>
</protein>
<dbReference type="CDD" id="cd06339">
    <property type="entry name" value="PBP1_YraM_LppC_lipoprotein-like"/>
    <property type="match status" value="1"/>
</dbReference>
<dbReference type="InterPro" id="IPR028082">
    <property type="entry name" value="Peripla_BP_I"/>
</dbReference>
<reference evidence="2 3" key="1">
    <citation type="submission" date="2021-03" db="EMBL/GenBank/DDBJ databases">
        <title>Lysobacter sp. nov. isolated from soil of gangwondo yeongwol, south Korea.</title>
        <authorList>
            <person name="Kim K.R."/>
            <person name="Kim K.H."/>
            <person name="Jeon C.O."/>
        </authorList>
    </citation>
    <scope>NUCLEOTIDE SEQUENCE [LARGE SCALE GENOMIC DNA]</scope>
    <source>
        <strain evidence="2 3">R19</strain>
    </source>
</reference>
<dbReference type="Proteomes" id="UP000639274">
    <property type="component" value="Chromosome"/>
</dbReference>
<accession>A0A974Y242</accession>
<evidence type="ECO:0000256" key="1">
    <source>
        <dbReference type="ARBA" id="ARBA00023136"/>
    </source>
</evidence>
<dbReference type="Gene3D" id="3.40.50.2300">
    <property type="match status" value="2"/>
</dbReference>
<evidence type="ECO:0000313" key="3">
    <source>
        <dbReference type="Proteomes" id="UP000639274"/>
    </source>
</evidence>
<evidence type="ECO:0000313" key="2">
    <source>
        <dbReference type="EMBL" id="QSX79904.1"/>
    </source>
</evidence>
<dbReference type="GO" id="GO:0030234">
    <property type="term" value="F:enzyme regulator activity"/>
    <property type="evidence" value="ECO:0007669"/>
    <property type="project" value="TreeGrafter"/>
</dbReference>
<keyword evidence="1" id="KW-0472">Membrane</keyword>
<dbReference type="Pfam" id="PF04348">
    <property type="entry name" value="LppC"/>
    <property type="match status" value="2"/>
</dbReference>
<dbReference type="AlphaFoldDB" id="A0A974Y242"/>
<dbReference type="KEGG" id="lsf:I8J32_001035"/>
<dbReference type="GO" id="GO:0031241">
    <property type="term" value="C:periplasmic side of cell outer membrane"/>
    <property type="evidence" value="ECO:0007669"/>
    <property type="project" value="TreeGrafter"/>
</dbReference>
<dbReference type="PANTHER" id="PTHR38038">
    <property type="entry name" value="PENICILLIN-BINDING PROTEIN ACTIVATOR LPOA"/>
    <property type="match status" value="1"/>
</dbReference>
<dbReference type="GO" id="GO:0009252">
    <property type="term" value="P:peptidoglycan biosynthetic process"/>
    <property type="evidence" value="ECO:0007669"/>
    <property type="project" value="TreeGrafter"/>
</dbReference>
<dbReference type="EMBL" id="CP071518">
    <property type="protein sequence ID" value="QSX79904.1"/>
    <property type="molecule type" value="Genomic_DNA"/>
</dbReference>
<dbReference type="PANTHER" id="PTHR38038:SF1">
    <property type="entry name" value="PENICILLIN-BINDING PROTEIN ACTIVATOR LPOA"/>
    <property type="match status" value="1"/>
</dbReference>
<keyword evidence="3" id="KW-1185">Reference proteome</keyword>
<name>A0A974Y242_9GAMM</name>
<proteinExistence type="predicted"/>
<sequence>MIPTTSPTAPRRPAAWLLAAMLQGAVLVTALAGCTTIERTTGTPSTQSRNAQVAQAADLVRQGAALTGAERAANDQQIDALLSQLDDATLQREAQALPAGDPLYNHAARVLLRRGLPLPRPLDRTAWNFNAGNRPPAEGDGYRPPVKLAVLLPLSGSLSAAAAPVRDGFLAGYYGESRRRPEVVFYDTAGTASGAVAAYDKAAAEGNDFVVGPLGRDEVSTLFQRGTLPVSMLALNRGNVAPPPGQAAFSLSPEDEGAAAADFLAERGAKRVLVIAADDDSQRRASAAFRARLAERGGVAETTSDTTVDLAPFAAKEGGIDGVFLATRGSTARALMPRLALAGLAGKPRVATSHLLSGTGKAADDRILDGIAFPAESWTSRSVRGLPTAGTAAGMLPNAKGGAARLFAFGFDAWLITAYLEHLAGATDGLQGATGVLSIDGQGYVQRTPAWSTFSAGTQVPLADADRR</sequence>
<gene>
    <name evidence="2" type="ORF">I8J32_001035</name>
</gene>
<dbReference type="SUPFAM" id="SSF53822">
    <property type="entry name" value="Periplasmic binding protein-like I"/>
    <property type="match status" value="1"/>
</dbReference>
<organism evidence="2 3">
    <name type="scientific">Agrilutibacter solisilvae</name>
    <dbReference type="NCBI Taxonomy" id="2763317"/>
    <lineage>
        <taxon>Bacteria</taxon>
        <taxon>Pseudomonadati</taxon>
        <taxon>Pseudomonadota</taxon>
        <taxon>Gammaproteobacteria</taxon>
        <taxon>Lysobacterales</taxon>
        <taxon>Lysobacteraceae</taxon>
        <taxon>Agrilutibacter</taxon>
    </lineage>
</organism>